<sequence>MNRKVAVLDLTHAGTIVARKLAELGLDVTAVDVYNTVSEDVLLSMRQDLCITVSKNPIPVNPFGLIVSPVHLDPGYQMLVDAGEQGKVIISHHQAVGMVLSTSRVLEGVKVIEVTGSKGKTSTASLLADMLSRKMAVVLHTTRGLELWADGRSRLLHLGLSIAPGSILHAIDIMGSMDIHPDCCIFEVSIGGTGYADIGVITTLEPDYAIAKSTSKASDAKIRMLDYGKEGSVFFLKSNDRKSLDKARELGREFFTFTDSCSHDPQADLQLTFDGKGITLSTEEVSLAAELDPSYSASSYTLAFAAAGAVALHMGISQDSVRDVIGGFTGLQGRMQEKDVSGRILIDNSNSGMDIKSAERALDYGLSRLAGENAGKVLMVLGEEAAQVCEGLPPEKVAEFIGRRIGDIERLILIGERMKDIRHERISHAAHLEDGLGQLIGISVKGDLVLSCVKCFR</sequence>
<dbReference type="EMBL" id="JTEO01000002">
    <property type="protein sequence ID" value="MCQ6962370.1"/>
    <property type="molecule type" value="Genomic_DNA"/>
</dbReference>
<evidence type="ECO:0000256" key="2">
    <source>
        <dbReference type="ARBA" id="ARBA00022741"/>
    </source>
</evidence>
<dbReference type="InterPro" id="IPR051046">
    <property type="entry name" value="MurCDEF_CellWall_CoF430Synth"/>
</dbReference>
<gene>
    <name evidence="5" type="ORF">PV02_03165</name>
</gene>
<dbReference type="AlphaFoldDB" id="A0AAE3H9F3"/>
<evidence type="ECO:0000256" key="1">
    <source>
        <dbReference type="ARBA" id="ARBA00022598"/>
    </source>
</evidence>
<dbReference type="PANTHER" id="PTHR43024:SF1">
    <property type="entry name" value="UDP-N-ACETYLMURAMOYL-TRIPEPTIDE--D-ALANYL-D-ALANINE LIGASE"/>
    <property type="match status" value="1"/>
</dbReference>
<dbReference type="InterPro" id="IPR013221">
    <property type="entry name" value="Mur_ligase_cen"/>
</dbReference>
<dbReference type="Gene3D" id="3.40.1190.10">
    <property type="entry name" value="Mur-like, catalytic domain"/>
    <property type="match status" value="1"/>
</dbReference>
<dbReference type="NCBIfam" id="NF033197">
    <property type="entry name" value="F430_CfbE"/>
    <property type="match status" value="1"/>
</dbReference>
<evidence type="ECO:0000313" key="5">
    <source>
        <dbReference type="EMBL" id="MCQ6962370.1"/>
    </source>
</evidence>
<proteinExistence type="predicted"/>
<dbReference type="InterPro" id="IPR036565">
    <property type="entry name" value="Mur-like_cat_sf"/>
</dbReference>
<dbReference type="Pfam" id="PF08245">
    <property type="entry name" value="Mur_ligase_M"/>
    <property type="match status" value="1"/>
</dbReference>
<accession>A0AAE3H9F3</accession>
<dbReference type="PANTHER" id="PTHR43024">
    <property type="entry name" value="UDP-N-ACETYLMURAMOYL-TRIPEPTIDE--D-ALANYL-D-ALANINE LIGASE"/>
    <property type="match status" value="1"/>
</dbReference>
<keyword evidence="3" id="KW-0067">ATP-binding</keyword>
<keyword evidence="1" id="KW-0436">Ligase</keyword>
<feature type="domain" description="Mur ligase central" evidence="4">
    <location>
        <begin position="114"/>
        <end position="305"/>
    </location>
</feature>
<name>A0AAE3H9F3_9EURY</name>
<evidence type="ECO:0000256" key="3">
    <source>
        <dbReference type="ARBA" id="ARBA00022840"/>
    </source>
</evidence>
<keyword evidence="2" id="KW-0547">Nucleotide-binding</keyword>
<dbReference type="SUPFAM" id="SSF53623">
    <property type="entry name" value="MurD-like peptide ligases, catalytic domain"/>
    <property type="match status" value="1"/>
</dbReference>
<evidence type="ECO:0000259" key="4">
    <source>
        <dbReference type="Pfam" id="PF08245"/>
    </source>
</evidence>
<comment type="caution">
    <text evidence="5">The sequence shown here is derived from an EMBL/GenBank/DDBJ whole genome shotgun (WGS) entry which is preliminary data.</text>
</comment>
<evidence type="ECO:0000313" key="6">
    <source>
        <dbReference type="Proteomes" id="UP001206983"/>
    </source>
</evidence>
<reference evidence="5 6" key="1">
    <citation type="journal article" date="2011" name="Appl. Environ. Microbiol.">
        <title>Methanogenic archaea isolated from Taiwan's Chelungpu fault.</title>
        <authorList>
            <person name="Wu S.Y."/>
            <person name="Lai M.C."/>
        </authorList>
    </citation>
    <scope>NUCLEOTIDE SEQUENCE [LARGE SCALE GENOMIC DNA]</scope>
    <source>
        <strain evidence="5 6">St545Mb</strain>
    </source>
</reference>
<keyword evidence="6" id="KW-1185">Reference proteome</keyword>
<protein>
    <recommendedName>
        <fullName evidence="4">Mur ligase central domain-containing protein</fullName>
    </recommendedName>
</protein>
<organism evidence="5 6">
    <name type="scientific">Methanolobus chelungpuianus</name>
    <dbReference type="NCBI Taxonomy" id="502115"/>
    <lineage>
        <taxon>Archaea</taxon>
        <taxon>Methanobacteriati</taxon>
        <taxon>Methanobacteriota</taxon>
        <taxon>Stenosarchaea group</taxon>
        <taxon>Methanomicrobia</taxon>
        <taxon>Methanosarcinales</taxon>
        <taxon>Methanosarcinaceae</taxon>
        <taxon>Methanolobus</taxon>
    </lineage>
</organism>
<dbReference type="Proteomes" id="UP001206983">
    <property type="component" value="Unassembled WGS sequence"/>
</dbReference>
<dbReference type="GO" id="GO:0016881">
    <property type="term" value="F:acid-amino acid ligase activity"/>
    <property type="evidence" value="ECO:0007669"/>
    <property type="project" value="InterPro"/>
</dbReference>
<dbReference type="GO" id="GO:0005524">
    <property type="term" value="F:ATP binding"/>
    <property type="evidence" value="ECO:0007669"/>
    <property type="project" value="UniProtKB-KW"/>
</dbReference>